<dbReference type="Proteomes" id="UP000248484">
    <property type="component" value="Unplaced"/>
</dbReference>
<evidence type="ECO:0000313" key="3">
    <source>
        <dbReference type="Proteomes" id="UP000248484"/>
    </source>
</evidence>
<organism evidence="3 4">
    <name type="scientific">Physeter macrocephalus</name>
    <name type="common">Sperm whale</name>
    <name type="synonym">Physeter catodon</name>
    <dbReference type="NCBI Taxonomy" id="9755"/>
    <lineage>
        <taxon>Eukaryota</taxon>
        <taxon>Metazoa</taxon>
        <taxon>Chordata</taxon>
        <taxon>Craniata</taxon>
        <taxon>Vertebrata</taxon>
        <taxon>Euteleostomi</taxon>
        <taxon>Mammalia</taxon>
        <taxon>Eutheria</taxon>
        <taxon>Laurasiatheria</taxon>
        <taxon>Artiodactyla</taxon>
        <taxon>Whippomorpha</taxon>
        <taxon>Cetacea</taxon>
        <taxon>Odontoceti</taxon>
        <taxon>Physeteridae</taxon>
        <taxon>Physeter</taxon>
    </lineage>
</organism>
<dbReference type="InParanoid" id="A0A455B300"/>
<dbReference type="GeneID" id="114485524"/>
<dbReference type="OrthoDB" id="2505895at2759"/>
<dbReference type="KEGG" id="pcad:114485524"/>
<evidence type="ECO:0000256" key="2">
    <source>
        <dbReference type="SAM" id="MobiDB-lite"/>
    </source>
</evidence>
<feature type="compositionally biased region" description="Basic and acidic residues" evidence="2">
    <location>
        <begin position="121"/>
        <end position="133"/>
    </location>
</feature>
<feature type="region of interest" description="Disordered" evidence="2">
    <location>
        <begin position="121"/>
        <end position="149"/>
    </location>
</feature>
<dbReference type="AlphaFoldDB" id="A0A455B300"/>
<evidence type="ECO:0000313" key="4">
    <source>
        <dbReference type="RefSeq" id="XP_028342909.1"/>
    </source>
</evidence>
<sequence>MVWVTLTHCPCRPQLRQRFELEVERMKQMHEKDREDKEEEMEDIRQSCQRRLRQLEMQLEQEYEEKQMVLHEKQDLEGLIGTLCDQIGHRDFDVEKRLRRDLRRTHALLSDVKLLLGTTEDSKRSVSREELEKVQSQVGVTGSSQNPMGRMLRPAGGERFSHPDGRGHSPHVWLPQTCGEVEGIAGLDGSHGYGG</sequence>
<dbReference type="GO" id="GO:0032982">
    <property type="term" value="C:myosin filament"/>
    <property type="evidence" value="ECO:0007669"/>
    <property type="project" value="TreeGrafter"/>
</dbReference>
<keyword evidence="1" id="KW-0175">Coiled coil</keyword>
<proteinExistence type="predicted"/>
<name>A0A455B300_PHYMC</name>
<accession>A0A455B300</accession>
<gene>
    <name evidence="4" type="primary">LOC114485524</name>
</gene>
<dbReference type="GO" id="GO:0031032">
    <property type="term" value="P:actomyosin structure organization"/>
    <property type="evidence" value="ECO:0007669"/>
    <property type="project" value="TreeGrafter"/>
</dbReference>
<feature type="compositionally biased region" description="Polar residues" evidence="2">
    <location>
        <begin position="134"/>
        <end position="147"/>
    </location>
</feature>
<feature type="coiled-coil region" evidence="1">
    <location>
        <begin position="16"/>
        <end position="72"/>
    </location>
</feature>
<keyword evidence="3" id="KW-1185">Reference proteome</keyword>
<protein>
    <submittedName>
        <fullName evidence="4">Unconventional myosin-XVIIIb-like</fullName>
    </submittedName>
</protein>
<dbReference type="RefSeq" id="XP_028342909.1">
    <property type="nucleotide sequence ID" value="XM_028487108.2"/>
</dbReference>
<dbReference type="PANTHER" id="PTHR45615:SF8">
    <property type="entry name" value="UNCONVENTIONAL MYOSIN-XVIIIB"/>
    <property type="match status" value="1"/>
</dbReference>
<dbReference type="GO" id="GO:0016460">
    <property type="term" value="C:myosin II complex"/>
    <property type="evidence" value="ECO:0007669"/>
    <property type="project" value="TreeGrafter"/>
</dbReference>
<dbReference type="PANTHER" id="PTHR45615">
    <property type="entry name" value="MYOSIN HEAVY CHAIN, NON-MUSCLE"/>
    <property type="match status" value="1"/>
</dbReference>
<dbReference type="GO" id="GO:0005737">
    <property type="term" value="C:cytoplasm"/>
    <property type="evidence" value="ECO:0007669"/>
    <property type="project" value="TreeGrafter"/>
</dbReference>
<evidence type="ECO:0000256" key="1">
    <source>
        <dbReference type="SAM" id="Coils"/>
    </source>
</evidence>
<dbReference type="GO" id="GO:0016461">
    <property type="term" value="C:unconventional myosin complex"/>
    <property type="evidence" value="ECO:0007669"/>
    <property type="project" value="TreeGrafter"/>
</dbReference>
<dbReference type="GO" id="GO:0051015">
    <property type="term" value="F:actin filament binding"/>
    <property type="evidence" value="ECO:0007669"/>
    <property type="project" value="TreeGrafter"/>
</dbReference>
<reference evidence="4" key="1">
    <citation type="submission" date="2025-08" db="UniProtKB">
        <authorList>
            <consortium name="RefSeq"/>
        </authorList>
    </citation>
    <scope>IDENTIFICATION</scope>
    <source>
        <tissue evidence="4">Muscle</tissue>
    </source>
</reference>